<dbReference type="GO" id="GO:0004146">
    <property type="term" value="F:dihydrofolate reductase activity"/>
    <property type="evidence" value="ECO:0007669"/>
    <property type="project" value="UniProtKB-EC"/>
</dbReference>
<evidence type="ECO:0000256" key="5">
    <source>
        <dbReference type="ARBA" id="ARBA00023002"/>
    </source>
</evidence>
<evidence type="ECO:0000313" key="11">
    <source>
        <dbReference type="WBParaSite" id="ASIM_0001105701-mRNA-1"/>
    </source>
</evidence>
<dbReference type="GO" id="GO:0005739">
    <property type="term" value="C:mitochondrion"/>
    <property type="evidence" value="ECO:0007669"/>
    <property type="project" value="TreeGrafter"/>
</dbReference>
<evidence type="ECO:0000259" key="8">
    <source>
        <dbReference type="PROSITE" id="PS51330"/>
    </source>
</evidence>
<dbReference type="InterPro" id="IPR001796">
    <property type="entry name" value="DHFR_dom"/>
</dbReference>
<dbReference type="PROSITE" id="PS51330">
    <property type="entry name" value="DHFR_2"/>
    <property type="match status" value="1"/>
</dbReference>
<comment type="catalytic activity">
    <reaction evidence="6">
        <text>(6S)-5,6,7,8-tetrahydrofolate + NADP(+) = 7,8-dihydrofolate + NADPH + H(+)</text>
        <dbReference type="Rhea" id="RHEA:15009"/>
        <dbReference type="ChEBI" id="CHEBI:15378"/>
        <dbReference type="ChEBI" id="CHEBI:57451"/>
        <dbReference type="ChEBI" id="CHEBI:57453"/>
        <dbReference type="ChEBI" id="CHEBI:57783"/>
        <dbReference type="ChEBI" id="CHEBI:58349"/>
        <dbReference type="EC" id="1.5.1.3"/>
    </reaction>
</comment>
<keyword evidence="5" id="KW-0560">Oxidoreductase</keyword>
<evidence type="ECO:0000256" key="4">
    <source>
        <dbReference type="ARBA" id="ARBA00022857"/>
    </source>
</evidence>
<name>A0A0M3JST3_ANISI</name>
<protein>
    <recommendedName>
        <fullName evidence="2">dihydrofolate reductase</fullName>
        <ecNumber evidence="2">1.5.1.3</ecNumber>
    </recommendedName>
</protein>
<accession>A0A0M3JST3</accession>
<dbReference type="Proteomes" id="UP000267096">
    <property type="component" value="Unassembled WGS sequence"/>
</dbReference>
<dbReference type="InterPro" id="IPR024072">
    <property type="entry name" value="DHFR-like_dom_sf"/>
</dbReference>
<evidence type="ECO:0000256" key="2">
    <source>
        <dbReference type="ARBA" id="ARBA00012856"/>
    </source>
</evidence>
<dbReference type="GO" id="GO:0050661">
    <property type="term" value="F:NADP binding"/>
    <property type="evidence" value="ECO:0007669"/>
    <property type="project" value="InterPro"/>
</dbReference>
<dbReference type="Gene3D" id="3.40.430.10">
    <property type="entry name" value="Dihydrofolate Reductase, subunit A"/>
    <property type="match status" value="1"/>
</dbReference>
<organism evidence="11">
    <name type="scientific">Anisakis simplex</name>
    <name type="common">Herring worm</name>
    <dbReference type="NCBI Taxonomy" id="6269"/>
    <lineage>
        <taxon>Eukaryota</taxon>
        <taxon>Metazoa</taxon>
        <taxon>Ecdysozoa</taxon>
        <taxon>Nematoda</taxon>
        <taxon>Chromadorea</taxon>
        <taxon>Rhabditida</taxon>
        <taxon>Spirurina</taxon>
        <taxon>Ascaridomorpha</taxon>
        <taxon>Ascaridoidea</taxon>
        <taxon>Anisakidae</taxon>
        <taxon>Anisakis</taxon>
        <taxon>Anisakis simplex complex</taxon>
    </lineage>
</organism>
<keyword evidence="3" id="KW-0554">One-carbon metabolism</keyword>
<keyword evidence="10" id="KW-1185">Reference proteome</keyword>
<dbReference type="WBParaSite" id="ASIM_0001105701-mRNA-1">
    <property type="protein sequence ID" value="ASIM_0001105701-mRNA-1"/>
    <property type="gene ID" value="ASIM_0001105701"/>
</dbReference>
<dbReference type="AlphaFoldDB" id="A0A0M3JST3"/>
<dbReference type="PRINTS" id="PR00070">
    <property type="entry name" value="DHFR"/>
</dbReference>
<gene>
    <name evidence="9" type="ORF">ASIM_LOCUS10615</name>
</gene>
<dbReference type="GO" id="GO:0046654">
    <property type="term" value="P:tetrahydrofolate biosynthetic process"/>
    <property type="evidence" value="ECO:0007669"/>
    <property type="project" value="UniProtKB-UniPathway"/>
</dbReference>
<dbReference type="EMBL" id="UYRR01031008">
    <property type="protein sequence ID" value="VDK43317.1"/>
    <property type="molecule type" value="Genomic_DNA"/>
</dbReference>
<reference evidence="11" key="1">
    <citation type="submission" date="2017-02" db="UniProtKB">
        <authorList>
            <consortium name="WormBaseParasite"/>
        </authorList>
    </citation>
    <scope>IDENTIFICATION</scope>
</reference>
<comment type="similarity">
    <text evidence="7">Belongs to the dihydrofolate reductase family.</text>
</comment>
<comment type="pathway">
    <text evidence="1">Cofactor biosynthesis; tetrahydrofolate biosynthesis; 5,6,7,8-tetrahydrofolate from 7,8-dihydrofolate: step 1/1.</text>
</comment>
<keyword evidence="4" id="KW-0521">NADP</keyword>
<dbReference type="GO" id="GO:0046452">
    <property type="term" value="P:dihydrofolate metabolic process"/>
    <property type="evidence" value="ECO:0007669"/>
    <property type="project" value="TreeGrafter"/>
</dbReference>
<dbReference type="InterPro" id="IPR017925">
    <property type="entry name" value="DHFR_CS"/>
</dbReference>
<dbReference type="GO" id="GO:0046655">
    <property type="term" value="P:folic acid metabolic process"/>
    <property type="evidence" value="ECO:0007669"/>
    <property type="project" value="TreeGrafter"/>
</dbReference>
<evidence type="ECO:0000313" key="9">
    <source>
        <dbReference type="EMBL" id="VDK43317.1"/>
    </source>
</evidence>
<dbReference type="UniPathway" id="UPA00077">
    <property type="reaction ID" value="UER00158"/>
</dbReference>
<feature type="domain" description="DHFR" evidence="8">
    <location>
        <begin position="14"/>
        <end position="190"/>
    </location>
</feature>
<evidence type="ECO:0000256" key="7">
    <source>
        <dbReference type="RuleBase" id="RU004474"/>
    </source>
</evidence>
<dbReference type="GO" id="GO:0006730">
    <property type="term" value="P:one-carbon metabolic process"/>
    <property type="evidence" value="ECO:0007669"/>
    <property type="project" value="UniProtKB-KW"/>
</dbReference>
<evidence type="ECO:0000256" key="3">
    <source>
        <dbReference type="ARBA" id="ARBA00022563"/>
    </source>
</evidence>
<dbReference type="OrthoDB" id="4664297at2759"/>
<evidence type="ECO:0000313" key="10">
    <source>
        <dbReference type="Proteomes" id="UP000267096"/>
    </source>
</evidence>
<dbReference type="InterPro" id="IPR012259">
    <property type="entry name" value="DHFR"/>
</dbReference>
<dbReference type="CDD" id="cd00209">
    <property type="entry name" value="DHFR"/>
    <property type="match status" value="1"/>
</dbReference>
<dbReference type="PANTHER" id="PTHR48069:SF3">
    <property type="entry name" value="DIHYDROFOLATE REDUCTASE"/>
    <property type="match status" value="1"/>
</dbReference>
<dbReference type="Pfam" id="PF00186">
    <property type="entry name" value="DHFR_1"/>
    <property type="match status" value="1"/>
</dbReference>
<dbReference type="SUPFAM" id="SSF53597">
    <property type="entry name" value="Dihydrofolate reductase-like"/>
    <property type="match status" value="1"/>
</dbReference>
<dbReference type="PROSITE" id="PS00075">
    <property type="entry name" value="DHFR_1"/>
    <property type="match status" value="1"/>
</dbReference>
<reference evidence="9 10" key="2">
    <citation type="submission" date="2018-11" db="EMBL/GenBank/DDBJ databases">
        <authorList>
            <consortium name="Pathogen Informatics"/>
        </authorList>
    </citation>
    <scope>NUCLEOTIDE SEQUENCE [LARGE SCALE GENOMIC DNA]</scope>
</reference>
<sequence>MQNLSEKLALSKLPMNIIVAIDSRRGIGKNGDLPWHIPEDLEYFYTKTLETADPTKRNAVLMGRKVWESLPAEWCPLKDRVNVVLSSTMKQPVDRSCVVARSFDDALSILNRLGDSIETIWNIGGNQPYQEALNSDQLCKLYVTFIEGDFDADTFFPDVDFEKFQRNDNSTTGKEHTYDGTKYRFEVFSVLRQ</sequence>
<dbReference type="PANTHER" id="PTHR48069">
    <property type="entry name" value="DIHYDROFOLATE REDUCTASE"/>
    <property type="match status" value="1"/>
</dbReference>
<evidence type="ECO:0000256" key="6">
    <source>
        <dbReference type="ARBA" id="ARBA00048873"/>
    </source>
</evidence>
<evidence type="ECO:0000256" key="1">
    <source>
        <dbReference type="ARBA" id="ARBA00004903"/>
    </source>
</evidence>
<dbReference type="EC" id="1.5.1.3" evidence="2"/>
<proteinExistence type="inferred from homology"/>